<reference evidence="2 3" key="1">
    <citation type="submission" date="2021-07" db="EMBL/GenBank/DDBJ databases">
        <title>Flavobacterium WSW3-B6 sp.nov, isolated from seaweed.</title>
        <authorList>
            <person name="Muhammad N."/>
            <person name="Ho H."/>
            <person name="Lee Y.-J."/>
            <person name="Nguyen T."/>
            <person name="Ho J."/>
            <person name="Kim S.-G."/>
        </authorList>
    </citation>
    <scope>NUCLEOTIDE SEQUENCE [LARGE SCALE GENOMIC DNA]</scope>
    <source>
        <strain evidence="2 3">WSW3-B6</strain>
    </source>
</reference>
<organism evidence="2 3">
    <name type="scientific">Flavobacterium litorale</name>
    <dbReference type="NCBI Taxonomy" id="2856519"/>
    <lineage>
        <taxon>Bacteria</taxon>
        <taxon>Pseudomonadati</taxon>
        <taxon>Bacteroidota</taxon>
        <taxon>Flavobacteriia</taxon>
        <taxon>Flavobacteriales</taxon>
        <taxon>Flavobacteriaceae</taxon>
        <taxon>Flavobacterium</taxon>
    </lineage>
</organism>
<evidence type="ECO:0000313" key="2">
    <source>
        <dbReference type="EMBL" id="QYJ68388.1"/>
    </source>
</evidence>
<gene>
    <name evidence="2" type="ORF">K1I41_00430</name>
</gene>
<feature type="domain" description="Putative auto-transporter adhesin head GIN" evidence="1">
    <location>
        <begin position="41"/>
        <end position="259"/>
    </location>
</feature>
<sequence>MKNAFIVLFTVLITTVVTAQKKEKIKGSKTVSVTQKEVSSFDSIEIEDNIEVFLIKGDTEGLEVDADDNLHEIIKAESYGSTLRITTTKRVASAKKLSVRVTYTDKLTSVIAKHEVVLNAISGLELSNITIKNLDYSESYLNVKSKNFSLIMDDKTKAEINVQSDSSTVILSKNAKLKALIATQSAALDLYQKSNATIEGDAAKAHIRLDNNAELESRNFTVKDMTILAEGYSNCNILATETINISANGKAEIRLYGTPKINVAAFTENATLYKKE</sequence>
<dbReference type="InterPro" id="IPR021255">
    <property type="entry name" value="DUF2807"/>
</dbReference>
<dbReference type="Pfam" id="PF10988">
    <property type="entry name" value="DUF2807"/>
    <property type="match status" value="1"/>
</dbReference>
<keyword evidence="3" id="KW-1185">Reference proteome</keyword>
<dbReference type="RefSeq" id="WP_220640729.1">
    <property type="nucleotide sequence ID" value="NZ_CP080429.1"/>
</dbReference>
<evidence type="ECO:0000313" key="3">
    <source>
        <dbReference type="Proteomes" id="UP000825381"/>
    </source>
</evidence>
<protein>
    <submittedName>
        <fullName evidence="2">DUF2807 domain-containing protein</fullName>
    </submittedName>
</protein>
<name>A0ABX8V6B4_9FLAO</name>
<dbReference type="Proteomes" id="UP000825381">
    <property type="component" value="Chromosome"/>
</dbReference>
<evidence type="ECO:0000259" key="1">
    <source>
        <dbReference type="Pfam" id="PF10988"/>
    </source>
</evidence>
<proteinExistence type="predicted"/>
<dbReference type="EMBL" id="CP080429">
    <property type="protein sequence ID" value="QYJ68388.1"/>
    <property type="molecule type" value="Genomic_DNA"/>
</dbReference>
<accession>A0ABX8V6B4</accession>
<dbReference type="Gene3D" id="2.160.20.120">
    <property type="match status" value="1"/>
</dbReference>